<organism evidence="2 3">
    <name type="scientific">Candidatus Acidulodesulfobacterium ferriphilum</name>
    <dbReference type="NCBI Taxonomy" id="2597223"/>
    <lineage>
        <taxon>Bacteria</taxon>
        <taxon>Deltaproteobacteria</taxon>
        <taxon>Candidatus Acidulodesulfobacterales</taxon>
        <taxon>Candidatus Acidulodesulfobacterium</taxon>
    </lineage>
</organism>
<keyword evidence="1" id="KW-1133">Transmembrane helix</keyword>
<keyword evidence="1" id="KW-0472">Membrane</keyword>
<sequence>MINTLYSIAISTVYVIHLLYALVIVIGFILIIIGFFAGWRWIRNFTFRLIHLSMIGIVAVEAMFNVECPLTWLEYKLMSLDHIKHGSMPFIAGMADKVLYYNFPIWLFNAIYIIFGLIVVIAWFIMPPVLSRNN</sequence>
<dbReference type="InterPro" id="IPR021218">
    <property type="entry name" value="DUF2784"/>
</dbReference>
<dbReference type="AlphaFoldDB" id="A0A519BDJ8"/>
<feature type="transmembrane region" description="Helical" evidence="1">
    <location>
        <begin position="12"/>
        <end position="37"/>
    </location>
</feature>
<gene>
    <name evidence="2" type="ORF">EVJ47_03470</name>
</gene>
<feature type="transmembrane region" description="Helical" evidence="1">
    <location>
        <begin position="103"/>
        <end position="126"/>
    </location>
</feature>
<evidence type="ECO:0000256" key="1">
    <source>
        <dbReference type="SAM" id="Phobius"/>
    </source>
</evidence>
<dbReference type="Proteomes" id="UP000320813">
    <property type="component" value="Unassembled WGS sequence"/>
</dbReference>
<dbReference type="EMBL" id="SGBD01000001">
    <property type="protein sequence ID" value="RZD15345.1"/>
    <property type="molecule type" value="Genomic_DNA"/>
</dbReference>
<dbReference type="Pfam" id="PF10861">
    <property type="entry name" value="DUF2784"/>
    <property type="match status" value="1"/>
</dbReference>
<comment type="caution">
    <text evidence="2">The sequence shown here is derived from an EMBL/GenBank/DDBJ whole genome shotgun (WGS) entry which is preliminary data.</text>
</comment>
<proteinExistence type="predicted"/>
<reference evidence="2 3" key="1">
    <citation type="submission" date="2019-01" db="EMBL/GenBank/DDBJ databases">
        <title>Insights into ecological role of a new deltaproteobacterial order Candidatus Sinidesulfobacterales (Sva0485) by metagenomics and metatranscriptomics.</title>
        <authorList>
            <person name="Tan S."/>
            <person name="Liu J."/>
            <person name="Fang Y."/>
            <person name="Hedlund B.P."/>
            <person name="Lian Z.H."/>
            <person name="Huang L.Y."/>
            <person name="Li J.T."/>
            <person name="Huang L.N."/>
            <person name="Li W.J."/>
            <person name="Jiang H.C."/>
            <person name="Dong H.L."/>
            <person name="Shu W.S."/>
        </authorList>
    </citation>
    <scope>NUCLEOTIDE SEQUENCE [LARGE SCALE GENOMIC DNA]</scope>
    <source>
        <strain evidence="2">AP3</strain>
    </source>
</reference>
<accession>A0A519BDJ8</accession>
<name>A0A519BDJ8_9DELT</name>
<keyword evidence="1" id="KW-0812">Transmembrane</keyword>
<evidence type="ECO:0000313" key="2">
    <source>
        <dbReference type="EMBL" id="RZD15345.1"/>
    </source>
</evidence>
<evidence type="ECO:0000313" key="3">
    <source>
        <dbReference type="Proteomes" id="UP000320813"/>
    </source>
</evidence>
<feature type="transmembrane region" description="Helical" evidence="1">
    <location>
        <begin position="49"/>
        <end position="72"/>
    </location>
</feature>
<protein>
    <submittedName>
        <fullName evidence="2">DUF2784 family protein</fullName>
    </submittedName>
</protein>